<feature type="domain" description="Ysc84 actin-binding" evidence="2">
    <location>
        <begin position="97"/>
        <end position="181"/>
    </location>
</feature>
<sequence>MYANPARSFLMALAMLLSALIALPAAAESTAELDRASQAALNRLLAKVSAAKALNAKAIAVLVFPSITKAGLVVGGQYGEGVLWRDGKAVGHYSTAGASYGLQAGAQKYGYAMFFMNEKALQALDANEGFEVGIGPSIVVIDEGMGKSHTTTTMQDDIYAFIFSQKGLMAGIGLQGNKISKLNK</sequence>
<feature type="signal peptide" evidence="1">
    <location>
        <begin position="1"/>
        <end position="27"/>
    </location>
</feature>
<evidence type="ECO:0000313" key="4">
    <source>
        <dbReference type="Proteomes" id="UP000020077"/>
    </source>
</evidence>
<dbReference type="AlphaFoldDB" id="A0A084Y6W1"/>
<evidence type="ECO:0000259" key="2">
    <source>
        <dbReference type="Pfam" id="PF04366"/>
    </source>
</evidence>
<evidence type="ECO:0000313" key="3">
    <source>
        <dbReference type="EMBL" id="KFB70455.1"/>
    </source>
</evidence>
<dbReference type="CDD" id="cd11524">
    <property type="entry name" value="SYLF"/>
    <property type="match status" value="1"/>
</dbReference>
<dbReference type="InterPro" id="IPR007461">
    <property type="entry name" value="Ysc84_actin-binding"/>
</dbReference>
<organism evidence="3 4">
    <name type="scientific">Candidatus Accumulibacter phosphatis</name>
    <dbReference type="NCBI Taxonomy" id="327160"/>
    <lineage>
        <taxon>Bacteria</taxon>
        <taxon>Pseudomonadati</taxon>
        <taxon>Pseudomonadota</taxon>
        <taxon>Betaproteobacteria</taxon>
        <taxon>Candidatus Accumulibacter</taxon>
    </lineage>
</organism>
<protein>
    <recommendedName>
        <fullName evidence="2">Ysc84 actin-binding domain-containing protein</fullName>
    </recommendedName>
</protein>
<proteinExistence type="predicted"/>
<dbReference type="Proteomes" id="UP000020077">
    <property type="component" value="Unassembled WGS sequence"/>
</dbReference>
<reference evidence="3 4" key="1">
    <citation type="submission" date="2014-02" db="EMBL/GenBank/DDBJ databases">
        <title>Expanding our view of genomic diversity in Candidatus Accumulibacter clades.</title>
        <authorList>
            <person name="Skennerton C.T."/>
            <person name="Barr J.J."/>
            <person name="Slater F.R."/>
            <person name="Bond P.L."/>
            <person name="Tyson G.W."/>
        </authorList>
    </citation>
    <scope>NUCLEOTIDE SEQUENCE [LARGE SCALE GENOMIC DNA]</scope>
    <source>
        <strain evidence="4">BA-91</strain>
    </source>
</reference>
<keyword evidence="1" id="KW-0732">Signal</keyword>
<evidence type="ECO:0000256" key="1">
    <source>
        <dbReference type="SAM" id="SignalP"/>
    </source>
</evidence>
<dbReference type="EMBL" id="JDVG02000701">
    <property type="protein sequence ID" value="KFB70455.1"/>
    <property type="molecule type" value="Genomic_DNA"/>
</dbReference>
<accession>A0A084Y6W1</accession>
<comment type="caution">
    <text evidence="3">The sequence shown here is derived from an EMBL/GenBank/DDBJ whole genome shotgun (WGS) entry which is preliminary data.</text>
</comment>
<name>A0A084Y6W1_9PROT</name>
<dbReference type="Pfam" id="PF04366">
    <property type="entry name" value="Ysc84"/>
    <property type="match status" value="1"/>
</dbReference>
<gene>
    <name evidence="3" type="ORF">AW09_004449</name>
</gene>
<feature type="chain" id="PRO_5001785785" description="Ysc84 actin-binding domain-containing protein" evidence="1">
    <location>
        <begin position="28"/>
        <end position="184"/>
    </location>
</feature>